<accession>A0ABN6Z7J0</accession>
<gene>
    <name evidence="1" type="ORF">BSYN_27650</name>
</gene>
<dbReference type="RefSeq" id="WP_353331899.1">
    <property type="nucleotide sequence ID" value="NZ_AP028055.1"/>
</dbReference>
<protein>
    <submittedName>
        <fullName evidence="1">Cytidylate kinase</fullName>
    </submittedName>
</protein>
<keyword evidence="1" id="KW-0808">Transferase</keyword>
<organism evidence="1 2">
    <name type="scientific">Bacteroides sedimenti</name>
    <dbReference type="NCBI Taxonomy" id="2136147"/>
    <lineage>
        <taxon>Bacteria</taxon>
        <taxon>Pseudomonadati</taxon>
        <taxon>Bacteroidota</taxon>
        <taxon>Bacteroidia</taxon>
        <taxon>Bacteroidales</taxon>
        <taxon>Bacteroidaceae</taxon>
        <taxon>Bacteroides</taxon>
    </lineage>
</organism>
<dbReference type="Proteomes" id="UP001496674">
    <property type="component" value="Chromosome"/>
</dbReference>
<dbReference type="GO" id="GO:0016301">
    <property type="term" value="F:kinase activity"/>
    <property type="evidence" value="ECO:0007669"/>
    <property type="project" value="UniProtKB-KW"/>
</dbReference>
<evidence type="ECO:0000313" key="2">
    <source>
        <dbReference type="Proteomes" id="UP001496674"/>
    </source>
</evidence>
<dbReference type="SUPFAM" id="SSF52540">
    <property type="entry name" value="P-loop containing nucleoside triphosphate hydrolases"/>
    <property type="match status" value="1"/>
</dbReference>
<name>A0ABN6Z7J0_9BACE</name>
<dbReference type="InterPro" id="IPR027417">
    <property type="entry name" value="P-loop_NTPase"/>
</dbReference>
<sequence length="209" mass="23942">MNNNYVINIGRQLGSGGREIGAKLAELLDISYFDKELINIASRESGLCEEFFEKADEKTTQSFVGRIFGIRSPFINDGTIPYDNCLSNDALFKIQSDVIRKLADEKSCLFVGRCADYILRENPRCVNVFICSSMEDRIKRLCIKLNINPDEAEELIEKTDRKRASYYNYYSYKEWGAASTYHLCIDSSALGIYGTVEFLKLFVEKKLRL</sequence>
<dbReference type="Gene3D" id="3.40.50.300">
    <property type="entry name" value="P-loop containing nucleotide triphosphate hydrolases"/>
    <property type="match status" value="1"/>
</dbReference>
<proteinExistence type="predicted"/>
<evidence type="ECO:0000313" key="1">
    <source>
        <dbReference type="EMBL" id="BEH00501.1"/>
    </source>
</evidence>
<dbReference type="EMBL" id="AP028055">
    <property type="protein sequence ID" value="BEH00501.1"/>
    <property type="molecule type" value="Genomic_DNA"/>
</dbReference>
<reference evidence="1 2" key="1">
    <citation type="submission" date="2023-04" db="EMBL/GenBank/DDBJ databases">
        <title>Draft genome sequence of acteroides sedimenti strain YN3PY1.</title>
        <authorList>
            <person name="Yoshida N."/>
        </authorList>
    </citation>
    <scope>NUCLEOTIDE SEQUENCE [LARGE SCALE GENOMIC DNA]</scope>
    <source>
        <strain evidence="1 2">YN3PY1</strain>
    </source>
</reference>
<dbReference type="Pfam" id="PF13189">
    <property type="entry name" value="Cytidylate_kin2"/>
    <property type="match status" value="1"/>
</dbReference>
<keyword evidence="1" id="KW-0418">Kinase</keyword>
<keyword evidence="2" id="KW-1185">Reference proteome</keyword>